<evidence type="ECO:0000259" key="2">
    <source>
        <dbReference type="Pfam" id="PF02498"/>
    </source>
</evidence>
<dbReference type="Pfam" id="PF02498">
    <property type="entry name" value="Bro-N"/>
    <property type="match status" value="1"/>
</dbReference>
<comment type="caution">
    <text evidence="3">The sequence shown here is derived from an EMBL/GenBank/DDBJ whole genome shotgun (WGS) entry which is preliminary data.</text>
</comment>
<sequence>MDRSTIIQRSSELDGITQTDGNGVEFWYARDLMQPFGYTQWRNFAKVIDKAKISCQNSGSATSSHFQNSSRDVTIANGGIRTIEDVKLTRYACYLVAQNGDPRKEEIALLQSYFAVQTRTAELLEQRMSEIIRIAGRHALTAEEKQLSSLAFQRGVGEKDFGMIRSRGDQALFGMSTNEMKLRLEVPKKEPLADRLHPIAVTAKQLATQMTNFGIRERDLHGTPSITREHVDNNRAIRRTLMDRGIAPEDLPAVEDIKKVERRAKRDEKRIESDGFKSETPESEDGVR</sequence>
<reference evidence="3 4" key="1">
    <citation type="journal article" date="2017" name="BMC Genomics">
        <title>Comparative genomic and phylogenomic analyses of the Bifidobacteriaceae family.</title>
        <authorList>
            <person name="Lugli G.A."/>
            <person name="Milani C."/>
            <person name="Turroni F."/>
            <person name="Duranti S."/>
            <person name="Mancabelli L."/>
            <person name="Mangifesta M."/>
            <person name="Ferrario C."/>
            <person name="Modesto M."/>
            <person name="Mattarelli P."/>
            <person name="Jiri K."/>
            <person name="van Sinderen D."/>
            <person name="Ventura M."/>
        </authorList>
    </citation>
    <scope>NUCLEOTIDE SEQUENCE [LARGE SCALE GENOMIC DNA]</scope>
    <source>
        <strain evidence="3 4">DSM 28807</strain>
    </source>
</reference>
<feature type="region of interest" description="Disordered" evidence="1">
    <location>
        <begin position="260"/>
        <end position="288"/>
    </location>
</feature>
<dbReference type="Proteomes" id="UP000216352">
    <property type="component" value="Unassembled WGS sequence"/>
</dbReference>
<evidence type="ECO:0000313" key="3">
    <source>
        <dbReference type="EMBL" id="OZG62428.1"/>
    </source>
</evidence>
<accession>A0A261FTL4</accession>
<protein>
    <submittedName>
        <fullName evidence="3">Damage-inducible protein D</fullName>
    </submittedName>
</protein>
<name>A0A261FTL4_9BIFI</name>
<organism evidence="3 4">
    <name type="scientific">Bifidobacterium lemurum</name>
    <dbReference type="NCBI Taxonomy" id="1603886"/>
    <lineage>
        <taxon>Bacteria</taxon>
        <taxon>Bacillati</taxon>
        <taxon>Actinomycetota</taxon>
        <taxon>Actinomycetes</taxon>
        <taxon>Bifidobacteriales</taxon>
        <taxon>Bifidobacteriaceae</taxon>
        <taxon>Bifidobacterium</taxon>
    </lineage>
</organism>
<evidence type="ECO:0000256" key="1">
    <source>
        <dbReference type="SAM" id="MobiDB-lite"/>
    </source>
</evidence>
<dbReference type="NCBIfam" id="NF008573">
    <property type="entry name" value="PRK11525.1"/>
    <property type="match status" value="1"/>
</dbReference>
<keyword evidence="4" id="KW-1185">Reference proteome</keyword>
<proteinExistence type="predicted"/>
<dbReference type="RefSeq" id="WP_072723994.1">
    <property type="nucleotide sequence ID" value="NZ_BDIS01000004.1"/>
</dbReference>
<feature type="domain" description="Bro-N" evidence="2">
    <location>
        <begin position="22"/>
        <end position="107"/>
    </location>
</feature>
<gene>
    <name evidence="3" type="ORF">BLEM_0974</name>
</gene>
<dbReference type="EMBL" id="MWWX01000005">
    <property type="protein sequence ID" value="OZG62428.1"/>
    <property type="molecule type" value="Genomic_DNA"/>
</dbReference>
<evidence type="ECO:0000313" key="4">
    <source>
        <dbReference type="Proteomes" id="UP000216352"/>
    </source>
</evidence>
<dbReference type="AlphaFoldDB" id="A0A261FTL4"/>
<dbReference type="InterPro" id="IPR003497">
    <property type="entry name" value="BRO_N_domain"/>
</dbReference>
<dbReference type="OrthoDB" id="9812611at2"/>